<gene>
    <name evidence="1" type="ORF">CBM2634_U540002</name>
</gene>
<dbReference type="Proteomes" id="UP000256805">
    <property type="component" value="Unassembled WGS sequence"/>
</dbReference>
<dbReference type="EMBL" id="OVTA01000121">
    <property type="protein sequence ID" value="SPS02976.1"/>
    <property type="molecule type" value="Genomic_DNA"/>
</dbReference>
<dbReference type="AlphaFoldDB" id="A0A375JH86"/>
<reference evidence="1 2" key="1">
    <citation type="submission" date="2018-01" db="EMBL/GenBank/DDBJ databases">
        <authorList>
            <person name="Gaut B.S."/>
            <person name="Morton B.R."/>
            <person name="Clegg M.T."/>
            <person name="Duvall M.R."/>
        </authorList>
    </citation>
    <scope>NUCLEOTIDE SEQUENCE [LARGE SCALE GENOMIC DNA]</scope>
    <source>
        <strain evidence="1">Cupriavidus taiwanensis cmp 52</strain>
    </source>
</reference>
<organism evidence="1 2">
    <name type="scientific">Cupriavidus taiwanensis</name>
    <dbReference type="NCBI Taxonomy" id="164546"/>
    <lineage>
        <taxon>Bacteria</taxon>
        <taxon>Pseudomonadati</taxon>
        <taxon>Pseudomonadota</taxon>
        <taxon>Betaproteobacteria</taxon>
        <taxon>Burkholderiales</taxon>
        <taxon>Burkholderiaceae</taxon>
        <taxon>Cupriavidus</taxon>
    </lineage>
</organism>
<protein>
    <submittedName>
        <fullName evidence="1">Uncharacterized protein</fullName>
    </submittedName>
</protein>
<evidence type="ECO:0000313" key="2">
    <source>
        <dbReference type="Proteomes" id="UP000256805"/>
    </source>
</evidence>
<proteinExistence type="predicted"/>
<accession>A0A375JH86</accession>
<sequence>MRTEEQYHCAVDMVHLLYAALVGLMTPGGGEGARELAESAMQEAATFLGLPPGNGS</sequence>
<name>A0A375JH86_9BURK</name>
<evidence type="ECO:0000313" key="1">
    <source>
        <dbReference type="EMBL" id="SPS02976.1"/>
    </source>
</evidence>